<comment type="catalytic activity">
    <reaction evidence="10">
        <text>an acyl phosphate + sn-glycerol 3-phosphate = a 1-acyl-sn-glycero-3-phosphate + phosphate</text>
        <dbReference type="Rhea" id="RHEA:34075"/>
        <dbReference type="ChEBI" id="CHEBI:43474"/>
        <dbReference type="ChEBI" id="CHEBI:57597"/>
        <dbReference type="ChEBI" id="CHEBI:57970"/>
        <dbReference type="ChEBI" id="CHEBI:59918"/>
        <dbReference type="EC" id="2.3.1.275"/>
    </reaction>
</comment>
<protein>
    <recommendedName>
        <fullName evidence="10">Glycerol-3-phosphate acyltransferase</fullName>
    </recommendedName>
    <alternativeName>
        <fullName evidence="10">Acyl-PO4 G3P acyltransferase</fullName>
    </alternativeName>
    <alternativeName>
        <fullName evidence="10">Acyl-phosphate--glycerol-3-phosphate acyltransferase</fullName>
    </alternativeName>
    <alternativeName>
        <fullName evidence="10">G3P acyltransferase</fullName>
        <shortName evidence="10">GPAT</shortName>
        <ecNumber evidence="10">2.3.1.275</ecNumber>
    </alternativeName>
    <alternativeName>
        <fullName evidence="10">Lysophosphatidic acid synthase</fullName>
        <shortName evidence="10">LPA synthase</shortName>
    </alternativeName>
</protein>
<comment type="caution">
    <text evidence="11">The sequence shown here is derived from an EMBL/GenBank/DDBJ whole genome shotgun (WGS) entry which is preliminary data.</text>
</comment>
<keyword evidence="6 10" id="KW-0443">Lipid metabolism</keyword>
<accession>A0A258HQ58</accession>
<evidence type="ECO:0000256" key="2">
    <source>
        <dbReference type="ARBA" id="ARBA00022516"/>
    </source>
</evidence>
<dbReference type="PANTHER" id="PTHR30309:SF0">
    <property type="entry name" value="GLYCEROL-3-PHOSPHATE ACYLTRANSFERASE-RELATED"/>
    <property type="match status" value="1"/>
</dbReference>
<dbReference type="InterPro" id="IPR003811">
    <property type="entry name" value="G3P_acylTferase_PlsY"/>
</dbReference>
<evidence type="ECO:0000256" key="6">
    <source>
        <dbReference type="ARBA" id="ARBA00023098"/>
    </source>
</evidence>
<dbReference type="GO" id="GO:0043772">
    <property type="term" value="F:acyl-phosphate glycerol-3-phosphate acyltransferase activity"/>
    <property type="evidence" value="ECO:0007669"/>
    <property type="project" value="UniProtKB-UniRule"/>
</dbReference>
<name>A0A258HQ58_9CAUL</name>
<dbReference type="EMBL" id="NCEQ01000002">
    <property type="protein sequence ID" value="OYX58502.1"/>
    <property type="molecule type" value="Genomic_DNA"/>
</dbReference>
<keyword evidence="9 10" id="KW-1208">Phospholipid metabolism</keyword>
<dbReference type="GO" id="GO:0008654">
    <property type="term" value="P:phospholipid biosynthetic process"/>
    <property type="evidence" value="ECO:0007669"/>
    <property type="project" value="UniProtKB-UniRule"/>
</dbReference>
<keyword evidence="7 10" id="KW-0472">Membrane</keyword>
<comment type="subunit">
    <text evidence="10">Probably interacts with PlsX.</text>
</comment>
<evidence type="ECO:0000256" key="10">
    <source>
        <dbReference type="HAMAP-Rule" id="MF_01043"/>
    </source>
</evidence>
<dbReference type="NCBIfam" id="TIGR00023">
    <property type="entry name" value="glycerol-3-phosphate 1-O-acyltransferase PlsY"/>
    <property type="match status" value="1"/>
</dbReference>
<comment type="pathway">
    <text evidence="10">Lipid metabolism; phospholipid metabolism.</text>
</comment>
<feature type="transmembrane region" description="Helical" evidence="10">
    <location>
        <begin position="6"/>
        <end position="31"/>
    </location>
</feature>
<evidence type="ECO:0000256" key="1">
    <source>
        <dbReference type="ARBA" id="ARBA00022475"/>
    </source>
</evidence>
<evidence type="ECO:0000256" key="8">
    <source>
        <dbReference type="ARBA" id="ARBA00023209"/>
    </source>
</evidence>
<keyword evidence="11" id="KW-0012">Acyltransferase</keyword>
<keyword evidence="5 10" id="KW-1133">Transmembrane helix</keyword>
<evidence type="ECO:0000256" key="3">
    <source>
        <dbReference type="ARBA" id="ARBA00022679"/>
    </source>
</evidence>
<evidence type="ECO:0000256" key="9">
    <source>
        <dbReference type="ARBA" id="ARBA00023264"/>
    </source>
</evidence>
<evidence type="ECO:0000256" key="5">
    <source>
        <dbReference type="ARBA" id="ARBA00022989"/>
    </source>
</evidence>
<dbReference type="Pfam" id="PF02660">
    <property type="entry name" value="G3P_acyltransf"/>
    <property type="match status" value="1"/>
</dbReference>
<keyword evidence="2 10" id="KW-0444">Lipid biosynthesis</keyword>
<evidence type="ECO:0000313" key="12">
    <source>
        <dbReference type="Proteomes" id="UP000216147"/>
    </source>
</evidence>
<feature type="transmembrane region" description="Helical" evidence="10">
    <location>
        <begin position="170"/>
        <end position="190"/>
    </location>
</feature>
<evidence type="ECO:0000313" key="11">
    <source>
        <dbReference type="EMBL" id="OYX58502.1"/>
    </source>
</evidence>
<evidence type="ECO:0000256" key="4">
    <source>
        <dbReference type="ARBA" id="ARBA00022692"/>
    </source>
</evidence>
<feature type="transmembrane region" description="Helical" evidence="10">
    <location>
        <begin position="146"/>
        <end position="164"/>
    </location>
</feature>
<dbReference type="UniPathway" id="UPA00085"/>
<keyword evidence="1 10" id="KW-1003">Cell membrane</keyword>
<comment type="similarity">
    <text evidence="10">Belongs to the PlsY family.</text>
</comment>
<keyword evidence="4 10" id="KW-0812">Transmembrane</keyword>
<gene>
    <name evidence="10" type="primary">plsY</name>
    <name evidence="11" type="ORF">B7Y86_02080</name>
</gene>
<comment type="subcellular location">
    <subcellularLocation>
        <location evidence="10">Cell membrane</location>
        <topology evidence="10">Multi-pass membrane protein</topology>
    </subcellularLocation>
</comment>
<dbReference type="AlphaFoldDB" id="A0A258HQ58"/>
<reference evidence="11 12" key="1">
    <citation type="submission" date="2017-03" db="EMBL/GenBank/DDBJ databases">
        <title>Lifting the veil on microbial sulfur biogeochemistry in mining wastewaters.</title>
        <authorList>
            <person name="Kantor R.S."/>
            <person name="Colenbrander Nelson T."/>
            <person name="Marshall S."/>
            <person name="Bennett D."/>
            <person name="Apte S."/>
            <person name="Camacho D."/>
            <person name="Thomas B.C."/>
            <person name="Warren L.A."/>
            <person name="Banfield J.F."/>
        </authorList>
    </citation>
    <scope>NUCLEOTIDE SEQUENCE [LARGE SCALE GENOMIC DNA]</scope>
    <source>
        <strain evidence="11">32-68-21</strain>
    </source>
</reference>
<dbReference type="GO" id="GO:0005886">
    <property type="term" value="C:plasma membrane"/>
    <property type="evidence" value="ECO:0007669"/>
    <property type="project" value="UniProtKB-SubCell"/>
</dbReference>
<sequence>MQDLAAPVLGTLAAVAVGGYLLGSIPFGVLITRAAGAGDVRTIGSGNIGATNVLRTGRKDLALATLLLDAGKGAAALLIARHLFGSDVAGAIAGGAAFLGHLFPVWLGFKGGKGVATFFGLLIAACWPLGLMAGATWLIVAFALRYSSLAALAAAAAAPIYALLPLPALALPAAQPIFWLAIVTAVLIYIRHHENIGRLLKGAEPRIGAAKT</sequence>
<keyword evidence="8 10" id="KW-0594">Phospholipid biosynthesis</keyword>
<dbReference type="Proteomes" id="UP000216147">
    <property type="component" value="Unassembled WGS sequence"/>
</dbReference>
<organism evidence="11 12">
    <name type="scientific">Brevundimonas subvibrioides</name>
    <dbReference type="NCBI Taxonomy" id="74313"/>
    <lineage>
        <taxon>Bacteria</taxon>
        <taxon>Pseudomonadati</taxon>
        <taxon>Pseudomonadota</taxon>
        <taxon>Alphaproteobacteria</taxon>
        <taxon>Caulobacterales</taxon>
        <taxon>Caulobacteraceae</taxon>
        <taxon>Brevundimonas</taxon>
    </lineage>
</organism>
<feature type="transmembrane region" description="Helical" evidence="10">
    <location>
        <begin position="88"/>
        <end position="109"/>
    </location>
</feature>
<dbReference type="SMART" id="SM01207">
    <property type="entry name" value="G3P_acyltransf"/>
    <property type="match status" value="1"/>
</dbReference>
<evidence type="ECO:0000256" key="7">
    <source>
        <dbReference type="ARBA" id="ARBA00023136"/>
    </source>
</evidence>
<feature type="transmembrane region" description="Helical" evidence="10">
    <location>
        <begin position="115"/>
        <end position="139"/>
    </location>
</feature>
<dbReference type="HAMAP" id="MF_01043">
    <property type="entry name" value="PlsY"/>
    <property type="match status" value="1"/>
</dbReference>
<dbReference type="PANTHER" id="PTHR30309">
    <property type="entry name" value="INNER MEMBRANE PROTEIN YGIH"/>
    <property type="match status" value="1"/>
</dbReference>
<comment type="function">
    <text evidence="10">Catalyzes the transfer of an acyl group from acyl-phosphate (acyl-PO(4)) to glycerol-3-phosphate (G3P) to form lysophosphatidic acid (LPA). This enzyme utilizes acyl-phosphate as fatty acyl donor, but not acyl-CoA or acyl-ACP.</text>
</comment>
<dbReference type="EC" id="2.3.1.275" evidence="10"/>
<proteinExistence type="inferred from homology"/>
<keyword evidence="3 10" id="KW-0808">Transferase</keyword>